<comment type="caution">
    <text evidence="11">The sequence shown here is derived from an EMBL/GenBank/DDBJ whole genome shotgun (WGS) entry which is preliminary data.</text>
</comment>
<evidence type="ECO:0000256" key="3">
    <source>
        <dbReference type="ARBA" id="ARBA00022801"/>
    </source>
</evidence>
<dbReference type="SMART" id="SM00014">
    <property type="entry name" value="acidPPc"/>
    <property type="match status" value="1"/>
</dbReference>
<feature type="transmembrane region" description="Helical" evidence="9">
    <location>
        <begin position="368"/>
        <end position="389"/>
    </location>
</feature>
<dbReference type="AlphaFoldDB" id="A0A835C0M6"/>
<feature type="transmembrane region" description="Helical" evidence="9">
    <location>
        <begin position="401"/>
        <end position="418"/>
    </location>
</feature>
<dbReference type="Proteomes" id="UP000636709">
    <property type="component" value="Unassembled WGS sequence"/>
</dbReference>
<dbReference type="OrthoDB" id="301434at2759"/>
<dbReference type="Gene3D" id="1.20.144.10">
    <property type="entry name" value="Phosphatidic acid phosphatase type 2/haloperoxidase"/>
    <property type="match status" value="1"/>
</dbReference>
<feature type="transmembrane region" description="Helical" evidence="9">
    <location>
        <begin position="314"/>
        <end position="337"/>
    </location>
</feature>
<evidence type="ECO:0000256" key="9">
    <source>
        <dbReference type="SAM" id="Phobius"/>
    </source>
</evidence>
<evidence type="ECO:0000256" key="8">
    <source>
        <dbReference type="SAM" id="MobiDB-lite"/>
    </source>
</evidence>
<evidence type="ECO:0000256" key="5">
    <source>
        <dbReference type="ARBA" id="ARBA00022989"/>
    </source>
</evidence>
<keyword evidence="2 9" id="KW-0812">Transmembrane</keyword>
<dbReference type="GO" id="GO:0042392">
    <property type="term" value="F:sphingosine-1-phosphate phosphatase activity"/>
    <property type="evidence" value="ECO:0007669"/>
    <property type="project" value="TreeGrafter"/>
</dbReference>
<protein>
    <recommendedName>
        <fullName evidence="10">Phosphatidic acid phosphatase type 2/haloperoxidase domain-containing protein</fullName>
    </recommendedName>
</protein>
<evidence type="ECO:0000259" key="10">
    <source>
        <dbReference type="SMART" id="SM00014"/>
    </source>
</evidence>
<sequence>MSNNMTRKEKKKKRKKRREEEEASSPPRPAWSSGPERGAAGNDETSQRHHHHLPFLLLLRPLSPSPSRPVPAIQTTSSTATCACPPASRYKNPPAGPGSGAFQRVSSLRSGDLLRLCQRRHEPSGGGAFVGGDLGMEAAVVGAGGAGLTRWQAAALSAVAGWVWAASFYDLTRRARALVQPWVTRRVHAETTAILRFQRLQHKLLDNFFAAVSCVVSVPFYTGFLPLLFWSGHNKLARQMTLLLAFSDYLGNSVKDLVSAPRPCSPPVRRVTATEDEKENAMEYGLPSSHALNTVCLTGYLLHYVLTYGEHGSVMTAVGLSLVFLLVLLVGIARIYLGMHSLIDVVAGIGFGIIILAFWLVVHDHVDAFVVSGQNVASFWAGLSLLLCFAYPKPEFPTPSFENHTSFTGVAFGIVYGIQQTYFHFHTPDAPLIFSPQLPLLVFAGRVLVGIPTILVVKFCSKALSKWLLPVMCSTLGIPIVSSCYVPALKVNSSKSKPDAKQPAGYLQRLFSLFPQKAYDVDTGIRFVQYASLAWSVVDLVPAIFTHLNL</sequence>
<feature type="region of interest" description="Disordered" evidence="8">
    <location>
        <begin position="1"/>
        <end position="50"/>
    </location>
</feature>
<evidence type="ECO:0000256" key="7">
    <source>
        <dbReference type="ARBA" id="ARBA00038324"/>
    </source>
</evidence>
<feature type="transmembrane region" description="Helical" evidence="9">
    <location>
        <begin position="342"/>
        <end position="362"/>
    </location>
</feature>
<keyword evidence="12" id="KW-1185">Reference proteome</keyword>
<dbReference type="Gramene" id="Dexi9A01G0004530.1">
    <property type="protein sequence ID" value="Dexi9A01G0004530.1:cds"/>
    <property type="gene ID" value="Dexi9A01G0004530"/>
</dbReference>
<comment type="subcellular location">
    <subcellularLocation>
        <location evidence="1">Endoplasmic reticulum membrane</location>
        <topology evidence="1">Multi-pass membrane protein</topology>
    </subcellularLocation>
</comment>
<feature type="domain" description="Phosphatidic acid phosphatase type 2/haloperoxidase" evidence="10">
    <location>
        <begin position="237"/>
        <end position="360"/>
    </location>
</feature>
<dbReference type="PANTHER" id="PTHR14969:SF28">
    <property type="entry name" value="DIHYDROSPHINGOSINE 1-PHOSPHATE PHOSPHATASE LCB3-RELATED"/>
    <property type="match status" value="1"/>
</dbReference>
<evidence type="ECO:0000256" key="4">
    <source>
        <dbReference type="ARBA" id="ARBA00022824"/>
    </source>
</evidence>
<gene>
    <name evidence="11" type="ORF">HU200_029864</name>
</gene>
<dbReference type="GO" id="GO:0005789">
    <property type="term" value="C:endoplasmic reticulum membrane"/>
    <property type="evidence" value="ECO:0007669"/>
    <property type="project" value="UniProtKB-SubCell"/>
</dbReference>
<reference evidence="11" key="1">
    <citation type="submission" date="2020-07" db="EMBL/GenBank/DDBJ databases">
        <title>Genome sequence and genetic diversity analysis of an under-domesticated orphan crop, white fonio (Digitaria exilis).</title>
        <authorList>
            <person name="Bennetzen J.L."/>
            <person name="Chen S."/>
            <person name="Ma X."/>
            <person name="Wang X."/>
            <person name="Yssel A.E.J."/>
            <person name="Chaluvadi S.R."/>
            <person name="Johnson M."/>
            <person name="Gangashetty P."/>
            <person name="Hamidou F."/>
            <person name="Sanogo M.D."/>
            <person name="Zwaenepoel A."/>
            <person name="Wallace J."/>
            <person name="Van De Peer Y."/>
            <person name="Van Deynze A."/>
        </authorList>
    </citation>
    <scope>NUCLEOTIDE SEQUENCE</scope>
    <source>
        <tissue evidence="11">Leaves</tissue>
    </source>
</reference>
<evidence type="ECO:0000313" key="12">
    <source>
        <dbReference type="Proteomes" id="UP000636709"/>
    </source>
</evidence>
<keyword evidence="3" id="KW-0378">Hydrolase</keyword>
<feature type="transmembrane region" description="Helical" evidence="9">
    <location>
        <begin position="208"/>
        <end position="230"/>
    </location>
</feature>
<dbReference type="InterPro" id="IPR000326">
    <property type="entry name" value="PAP2/HPO"/>
</dbReference>
<name>A0A835C0M6_9POAL</name>
<accession>A0A835C0M6</accession>
<evidence type="ECO:0000256" key="1">
    <source>
        <dbReference type="ARBA" id="ARBA00004477"/>
    </source>
</evidence>
<keyword evidence="6 9" id="KW-0472">Membrane</keyword>
<evidence type="ECO:0000313" key="11">
    <source>
        <dbReference type="EMBL" id="KAF8708501.1"/>
    </source>
</evidence>
<feature type="transmembrane region" description="Helical" evidence="9">
    <location>
        <begin position="467"/>
        <end position="488"/>
    </location>
</feature>
<feature type="compositionally biased region" description="Basic residues" evidence="8">
    <location>
        <begin position="8"/>
        <end position="17"/>
    </location>
</feature>
<dbReference type="Pfam" id="PF01569">
    <property type="entry name" value="PAP2"/>
    <property type="match status" value="1"/>
</dbReference>
<dbReference type="EMBL" id="JACEFO010001756">
    <property type="protein sequence ID" value="KAF8708501.1"/>
    <property type="molecule type" value="Genomic_DNA"/>
</dbReference>
<feature type="transmembrane region" description="Helical" evidence="9">
    <location>
        <begin position="438"/>
        <end position="460"/>
    </location>
</feature>
<comment type="similarity">
    <text evidence="7">Belongs to the type 2 lipid phosphate phosphatase family.</text>
</comment>
<evidence type="ECO:0000256" key="6">
    <source>
        <dbReference type="ARBA" id="ARBA00023136"/>
    </source>
</evidence>
<keyword evidence="4" id="KW-0256">Endoplasmic reticulum</keyword>
<organism evidence="11 12">
    <name type="scientific">Digitaria exilis</name>
    <dbReference type="NCBI Taxonomy" id="1010633"/>
    <lineage>
        <taxon>Eukaryota</taxon>
        <taxon>Viridiplantae</taxon>
        <taxon>Streptophyta</taxon>
        <taxon>Embryophyta</taxon>
        <taxon>Tracheophyta</taxon>
        <taxon>Spermatophyta</taxon>
        <taxon>Magnoliopsida</taxon>
        <taxon>Liliopsida</taxon>
        <taxon>Poales</taxon>
        <taxon>Poaceae</taxon>
        <taxon>PACMAD clade</taxon>
        <taxon>Panicoideae</taxon>
        <taxon>Panicodae</taxon>
        <taxon>Paniceae</taxon>
        <taxon>Anthephorinae</taxon>
        <taxon>Digitaria</taxon>
    </lineage>
</organism>
<dbReference type="PANTHER" id="PTHR14969">
    <property type="entry name" value="SPHINGOSINE-1-PHOSPHATE PHOSPHOHYDROLASE"/>
    <property type="match status" value="1"/>
</dbReference>
<proteinExistence type="inferred from homology"/>
<evidence type="ECO:0000256" key="2">
    <source>
        <dbReference type="ARBA" id="ARBA00022692"/>
    </source>
</evidence>
<dbReference type="CDD" id="cd03388">
    <property type="entry name" value="PAP2_SPPase1"/>
    <property type="match status" value="1"/>
</dbReference>
<dbReference type="InterPro" id="IPR036938">
    <property type="entry name" value="PAP2/HPO_sf"/>
</dbReference>
<keyword evidence="5 9" id="KW-1133">Transmembrane helix</keyword>
<dbReference type="SUPFAM" id="SSF48317">
    <property type="entry name" value="Acid phosphatase/Vanadium-dependent haloperoxidase"/>
    <property type="match status" value="1"/>
</dbReference>